<protein>
    <recommendedName>
        <fullName evidence="9">CXXC-type domain-containing protein</fullName>
    </recommendedName>
</protein>
<evidence type="ECO:0000313" key="10">
    <source>
        <dbReference type="EMBL" id="RWS09817.1"/>
    </source>
</evidence>
<dbReference type="EMBL" id="NCKU01002333">
    <property type="protein sequence ID" value="RWS09817.1"/>
    <property type="molecule type" value="Genomic_DNA"/>
</dbReference>
<accession>A0A443R3H4</accession>
<evidence type="ECO:0000259" key="9">
    <source>
        <dbReference type="PROSITE" id="PS51058"/>
    </source>
</evidence>
<sequence>MGRWPPRGDSAPAMRAVRERRAEIRMSNTATGDSKYQTLTPVPPIPPVSAVPAYGAPHVYGAQHSFTAIPYHASYLATGGAAVQSAHPIGFLGPDGGKALKLGIAEPDSSTPESHPPVENSFQVPSVSSTTTRPANGAQSVPQHGAHLNVYHSDHFPGPPALPPSPHHMQMQQPPVQDTWEQTKSVVMPLGGQSAVPNAAENANNEKVTKKKRKRCGECPGCLKKDNCGECGPCKSVRSHQICKMRKCDQLKTKKEKVREVSVPTLYTVWRPILRSAVPTGACLRPRCSDNDARPLLASGSGRRLLLAQGKDGTTSVDGPGTGPRQTPVALNGSSGRVFVGEPSGGGVGPRVSGLTSSSFQFTPHIKVNGTRLLDPEKREVLYSNNC</sequence>
<dbReference type="PANTHER" id="PTHR13419:SF0">
    <property type="entry name" value="CXXC-TYPE DOMAIN-CONTAINING PROTEIN"/>
    <property type="match status" value="1"/>
</dbReference>
<evidence type="ECO:0000256" key="5">
    <source>
        <dbReference type="ARBA" id="ARBA00022833"/>
    </source>
</evidence>
<evidence type="ECO:0000256" key="6">
    <source>
        <dbReference type="ARBA" id="ARBA00023125"/>
    </source>
</evidence>
<feature type="region of interest" description="Disordered" evidence="8">
    <location>
        <begin position="106"/>
        <end position="173"/>
    </location>
</feature>
<keyword evidence="3" id="KW-0479">Metal-binding</keyword>
<feature type="compositionally biased region" description="Polar residues" evidence="8">
    <location>
        <begin position="120"/>
        <end position="142"/>
    </location>
</feature>
<dbReference type="GO" id="GO:0008327">
    <property type="term" value="F:methyl-CpG binding"/>
    <property type="evidence" value="ECO:0007669"/>
    <property type="project" value="TreeGrafter"/>
</dbReference>
<dbReference type="InterPro" id="IPR040388">
    <property type="entry name" value="CXXC4/CXXC5"/>
</dbReference>
<keyword evidence="4 7" id="KW-0863">Zinc-finger</keyword>
<evidence type="ECO:0000256" key="2">
    <source>
        <dbReference type="ARBA" id="ARBA00022490"/>
    </source>
</evidence>
<gene>
    <name evidence="10" type="ORF">B4U79_04650</name>
</gene>
<dbReference type="GO" id="GO:0008270">
    <property type="term" value="F:zinc ion binding"/>
    <property type="evidence" value="ECO:0007669"/>
    <property type="project" value="UniProtKB-KW"/>
</dbReference>
<dbReference type="InterPro" id="IPR002857">
    <property type="entry name" value="Znf_CXXC"/>
</dbReference>
<comment type="caution">
    <text evidence="10">The sequence shown here is derived from an EMBL/GenBank/DDBJ whole genome shotgun (WGS) entry which is preliminary data.</text>
</comment>
<keyword evidence="5" id="KW-0862">Zinc</keyword>
<evidence type="ECO:0000256" key="4">
    <source>
        <dbReference type="ARBA" id="ARBA00022771"/>
    </source>
</evidence>
<comment type="subcellular location">
    <subcellularLocation>
        <location evidence="1">Cytoplasm</location>
    </subcellularLocation>
</comment>
<keyword evidence="2" id="KW-0963">Cytoplasm</keyword>
<organism evidence="10 11">
    <name type="scientific">Dinothrombium tinctorium</name>
    <dbReference type="NCBI Taxonomy" id="1965070"/>
    <lineage>
        <taxon>Eukaryota</taxon>
        <taxon>Metazoa</taxon>
        <taxon>Ecdysozoa</taxon>
        <taxon>Arthropoda</taxon>
        <taxon>Chelicerata</taxon>
        <taxon>Arachnida</taxon>
        <taxon>Acari</taxon>
        <taxon>Acariformes</taxon>
        <taxon>Trombidiformes</taxon>
        <taxon>Prostigmata</taxon>
        <taxon>Anystina</taxon>
        <taxon>Parasitengona</taxon>
        <taxon>Trombidioidea</taxon>
        <taxon>Trombidiidae</taxon>
        <taxon>Dinothrombium</taxon>
    </lineage>
</organism>
<proteinExistence type="predicted"/>
<evidence type="ECO:0000256" key="1">
    <source>
        <dbReference type="ARBA" id="ARBA00004496"/>
    </source>
</evidence>
<dbReference type="OrthoDB" id="8854879at2759"/>
<dbReference type="PROSITE" id="PS51058">
    <property type="entry name" value="ZF_CXXC"/>
    <property type="match status" value="1"/>
</dbReference>
<name>A0A443R3H4_9ACAR</name>
<dbReference type="GO" id="GO:0005634">
    <property type="term" value="C:nucleus"/>
    <property type="evidence" value="ECO:0007669"/>
    <property type="project" value="TreeGrafter"/>
</dbReference>
<evidence type="ECO:0000256" key="3">
    <source>
        <dbReference type="ARBA" id="ARBA00022723"/>
    </source>
</evidence>
<feature type="region of interest" description="Disordered" evidence="8">
    <location>
        <begin position="311"/>
        <end position="334"/>
    </location>
</feature>
<evidence type="ECO:0000256" key="7">
    <source>
        <dbReference type="PROSITE-ProRule" id="PRU00509"/>
    </source>
</evidence>
<dbReference type="Proteomes" id="UP000285301">
    <property type="component" value="Unassembled WGS sequence"/>
</dbReference>
<feature type="compositionally biased region" description="Pro residues" evidence="8">
    <location>
        <begin position="157"/>
        <end position="166"/>
    </location>
</feature>
<dbReference type="STRING" id="1965070.A0A443R3H4"/>
<dbReference type="GO" id="GO:0005737">
    <property type="term" value="C:cytoplasm"/>
    <property type="evidence" value="ECO:0007669"/>
    <property type="project" value="UniProtKB-SubCell"/>
</dbReference>
<reference evidence="10 11" key="1">
    <citation type="journal article" date="2018" name="Gigascience">
        <title>Genomes of trombidid mites reveal novel predicted allergens and laterally-transferred genes associated with secondary metabolism.</title>
        <authorList>
            <person name="Dong X."/>
            <person name="Chaisiri K."/>
            <person name="Xia D."/>
            <person name="Armstrong S.D."/>
            <person name="Fang Y."/>
            <person name="Donnelly M.J."/>
            <person name="Kadowaki T."/>
            <person name="McGarry J.W."/>
            <person name="Darby A.C."/>
            <person name="Makepeace B.L."/>
        </authorList>
    </citation>
    <scope>NUCLEOTIDE SEQUENCE [LARGE SCALE GENOMIC DNA]</scope>
    <source>
        <strain evidence="10">UoL-WK</strain>
    </source>
</reference>
<evidence type="ECO:0000256" key="8">
    <source>
        <dbReference type="SAM" id="MobiDB-lite"/>
    </source>
</evidence>
<evidence type="ECO:0000313" key="11">
    <source>
        <dbReference type="Proteomes" id="UP000285301"/>
    </source>
</evidence>
<keyword evidence="6" id="KW-0238">DNA-binding</keyword>
<feature type="domain" description="CXXC-type" evidence="9">
    <location>
        <begin position="209"/>
        <end position="249"/>
    </location>
</feature>
<keyword evidence="11" id="KW-1185">Reference proteome</keyword>
<dbReference type="PANTHER" id="PTHR13419">
    <property type="entry name" value="ZINC FINGER-CONTAINING"/>
    <property type="match status" value="1"/>
</dbReference>
<dbReference type="AlphaFoldDB" id="A0A443R3H4"/>